<sequence>MFSFGTAACIGYDLAPTEDNKLMTKNRLEAAGLIPVTLTQGGHAPEDVTFASVDAVAKRPWKYNTFPLSPILGGKRSIENLEPESLALGESEDSESTEDAELTVLPSQRSVMTTLKLLLHKKPLGDITNPEFVTEGLLFNIISPYLPPDSVITKDKVGDWVGKDGSFGPIKRRWVNGKRERGRPLHVVKNCYRDFTIDHAVSYKAVREQLRAEQDLWLTIGYVRKSEDTKITNETRKGLLELMAHKLKLKMLCRSVYASWSSSASSSMIDRDHEPLPELVGVDGSTQDMVELVTSTTKNVTIVAIDYAGLTTSPDDLHSFLKMAKKVKRIIIDHGDHPELITRRELLHVDGVIGKFACRKPCLRGSTV</sequence>
<name>A0A1X2GD32_9FUNG</name>
<evidence type="ECO:0000313" key="1">
    <source>
        <dbReference type="EMBL" id="ORX50989.1"/>
    </source>
</evidence>
<protein>
    <submittedName>
        <fullName evidence="1">Uncharacterized protein</fullName>
    </submittedName>
</protein>
<reference evidence="1 2" key="1">
    <citation type="submission" date="2016-07" db="EMBL/GenBank/DDBJ databases">
        <title>Pervasive Adenine N6-methylation of Active Genes in Fungi.</title>
        <authorList>
            <consortium name="DOE Joint Genome Institute"/>
            <person name="Mondo S.J."/>
            <person name="Dannebaum R.O."/>
            <person name="Kuo R.C."/>
            <person name="Labutti K."/>
            <person name="Haridas S."/>
            <person name="Kuo A."/>
            <person name="Salamov A."/>
            <person name="Ahrendt S.R."/>
            <person name="Lipzen A."/>
            <person name="Sullivan W."/>
            <person name="Andreopoulos W.B."/>
            <person name="Clum A."/>
            <person name="Lindquist E."/>
            <person name="Daum C."/>
            <person name="Ramamoorthy G.K."/>
            <person name="Gryganskyi A."/>
            <person name="Culley D."/>
            <person name="Magnuson J.K."/>
            <person name="James T.Y."/>
            <person name="O'Malley M.A."/>
            <person name="Stajich J.E."/>
            <person name="Spatafora J.W."/>
            <person name="Visel A."/>
            <person name="Grigoriev I.V."/>
        </authorList>
    </citation>
    <scope>NUCLEOTIDE SEQUENCE [LARGE SCALE GENOMIC DNA]</scope>
    <source>
        <strain evidence="1 2">NRRL 3301</strain>
    </source>
</reference>
<keyword evidence="2" id="KW-1185">Reference proteome</keyword>
<dbReference type="Proteomes" id="UP000242146">
    <property type="component" value="Unassembled WGS sequence"/>
</dbReference>
<organism evidence="1 2">
    <name type="scientific">Hesseltinella vesiculosa</name>
    <dbReference type="NCBI Taxonomy" id="101127"/>
    <lineage>
        <taxon>Eukaryota</taxon>
        <taxon>Fungi</taxon>
        <taxon>Fungi incertae sedis</taxon>
        <taxon>Mucoromycota</taxon>
        <taxon>Mucoromycotina</taxon>
        <taxon>Mucoromycetes</taxon>
        <taxon>Mucorales</taxon>
        <taxon>Cunninghamellaceae</taxon>
        <taxon>Hesseltinella</taxon>
    </lineage>
</organism>
<comment type="caution">
    <text evidence="1">The sequence shown here is derived from an EMBL/GenBank/DDBJ whole genome shotgun (WGS) entry which is preliminary data.</text>
</comment>
<evidence type="ECO:0000313" key="2">
    <source>
        <dbReference type="Proteomes" id="UP000242146"/>
    </source>
</evidence>
<accession>A0A1X2GD32</accession>
<proteinExistence type="predicted"/>
<dbReference type="EMBL" id="MCGT01000022">
    <property type="protein sequence ID" value="ORX50989.1"/>
    <property type="molecule type" value="Genomic_DNA"/>
</dbReference>
<dbReference type="AlphaFoldDB" id="A0A1X2GD32"/>
<gene>
    <name evidence="1" type="ORF">DM01DRAFT_1384704</name>
</gene>